<dbReference type="AlphaFoldDB" id="A0A0W0YM07"/>
<dbReference type="eggNOG" id="COG1075">
    <property type="taxonomic scope" value="Bacteria"/>
</dbReference>
<comment type="caution">
    <text evidence="2">The sequence shown here is derived from an EMBL/GenBank/DDBJ whole genome shotgun (WGS) entry which is preliminary data.</text>
</comment>
<dbReference type="PANTHER" id="PTHR37946:SF1">
    <property type="entry name" value="SLL1969 PROTEIN"/>
    <property type="match status" value="1"/>
</dbReference>
<feature type="domain" description="AB hydrolase-1" evidence="1">
    <location>
        <begin position="44"/>
        <end position="147"/>
    </location>
</feature>
<accession>A0A0W0YM07</accession>
<keyword evidence="3" id="KW-1185">Reference proteome</keyword>
<name>A0A0W0YM07_9GAMM</name>
<dbReference type="InterPro" id="IPR029058">
    <property type="entry name" value="AB_hydrolase_fold"/>
</dbReference>
<reference evidence="2 3" key="1">
    <citation type="submission" date="2015-11" db="EMBL/GenBank/DDBJ databases">
        <title>Genomic analysis of 38 Legionella species identifies large and diverse effector repertoires.</title>
        <authorList>
            <person name="Burstein D."/>
            <person name="Amaro F."/>
            <person name="Zusman T."/>
            <person name="Lifshitz Z."/>
            <person name="Cohen O."/>
            <person name="Gilbert J.A."/>
            <person name="Pupko T."/>
            <person name="Shuman H.A."/>
            <person name="Segal G."/>
        </authorList>
    </citation>
    <scope>NUCLEOTIDE SEQUENCE [LARGE SCALE GENOMIC DNA]</scope>
    <source>
        <strain evidence="2 3">ATCC 49655</strain>
    </source>
</reference>
<dbReference type="PANTHER" id="PTHR37946">
    <property type="entry name" value="SLL1969 PROTEIN"/>
    <property type="match status" value="1"/>
</dbReference>
<gene>
    <name evidence="2" type="ORF">Lsha_2399</name>
</gene>
<organism evidence="2 3">
    <name type="scientific">Legionella shakespearei DSM 23087</name>
    <dbReference type="NCBI Taxonomy" id="1122169"/>
    <lineage>
        <taxon>Bacteria</taxon>
        <taxon>Pseudomonadati</taxon>
        <taxon>Pseudomonadota</taxon>
        <taxon>Gammaproteobacteria</taxon>
        <taxon>Legionellales</taxon>
        <taxon>Legionellaceae</taxon>
        <taxon>Legionella</taxon>
    </lineage>
</organism>
<dbReference type="OrthoDB" id="556502at2"/>
<dbReference type="Gene3D" id="3.40.50.1820">
    <property type="entry name" value="alpha/beta hydrolase"/>
    <property type="match status" value="1"/>
</dbReference>
<dbReference type="STRING" id="1122169.Lsha_2399"/>
<dbReference type="Pfam" id="PF12697">
    <property type="entry name" value="Abhydrolase_6"/>
    <property type="match status" value="1"/>
</dbReference>
<dbReference type="EMBL" id="LNYW01000066">
    <property type="protein sequence ID" value="KTD57558.1"/>
    <property type="molecule type" value="Genomic_DNA"/>
</dbReference>
<evidence type="ECO:0000313" key="2">
    <source>
        <dbReference type="EMBL" id="KTD57558.1"/>
    </source>
</evidence>
<dbReference type="PATRIC" id="fig|1122169.6.peg.2753"/>
<sequence length="242" mass="27372">MIKSAFKQNLYRKVGLMIWIGIILMGQVFANPQSVKDKQPREVVVLIHGLMRSYWSMKPLNTYLESQGYQVYYYSYPSTKYTISEHAVYLSKFIQQVMANNPGAKVHFVTHSIGGIILREAVPKLDKEQFSHVGYLVMLAPPNQGSFLAKLSTKIFPMITSKIKPLSELSSEPDAYVHHVPIPKIKMGIIAGRFDAKVPPSAARLEGQAEPVIVNSTHTFIMNHSKTRRLIMSFLRKGTFSE</sequence>
<evidence type="ECO:0000259" key="1">
    <source>
        <dbReference type="Pfam" id="PF12697"/>
    </source>
</evidence>
<proteinExistence type="predicted"/>
<dbReference type="SUPFAM" id="SSF53474">
    <property type="entry name" value="alpha/beta-Hydrolases"/>
    <property type="match status" value="1"/>
</dbReference>
<evidence type="ECO:0000313" key="3">
    <source>
        <dbReference type="Proteomes" id="UP000054600"/>
    </source>
</evidence>
<dbReference type="Proteomes" id="UP000054600">
    <property type="component" value="Unassembled WGS sequence"/>
</dbReference>
<protein>
    <submittedName>
        <fullName evidence="2">Lipase B</fullName>
    </submittedName>
</protein>
<dbReference type="InterPro" id="IPR000073">
    <property type="entry name" value="AB_hydrolase_1"/>
</dbReference>